<dbReference type="AlphaFoldDB" id="A0A1C1Z1D2"/>
<dbReference type="GO" id="GO:0003677">
    <property type="term" value="F:DNA binding"/>
    <property type="evidence" value="ECO:0007669"/>
    <property type="project" value="UniProtKB-KW"/>
</dbReference>
<name>A0A1C1Z1D2_9HYPH</name>
<dbReference type="SUPFAM" id="SSF46785">
    <property type="entry name" value="Winged helix' DNA-binding domain"/>
    <property type="match status" value="1"/>
</dbReference>
<organism evidence="5 6">
    <name type="scientific">Hoeflea olei</name>
    <dbReference type="NCBI Taxonomy" id="1480615"/>
    <lineage>
        <taxon>Bacteria</taxon>
        <taxon>Pseudomonadati</taxon>
        <taxon>Pseudomonadota</taxon>
        <taxon>Alphaproteobacteria</taxon>
        <taxon>Hyphomicrobiales</taxon>
        <taxon>Rhizobiaceae</taxon>
        <taxon>Hoeflea</taxon>
    </lineage>
</organism>
<dbReference type="Gene3D" id="1.10.10.10">
    <property type="entry name" value="Winged helix-like DNA-binding domain superfamily/Winged helix DNA-binding domain"/>
    <property type="match status" value="1"/>
</dbReference>
<dbReference type="Gene3D" id="1.20.120.530">
    <property type="entry name" value="GntR ligand-binding domain-like"/>
    <property type="match status" value="1"/>
</dbReference>
<keyword evidence="2" id="KW-0238">DNA-binding</keyword>
<feature type="domain" description="HTH gntR-type" evidence="4">
    <location>
        <begin position="19"/>
        <end position="86"/>
    </location>
</feature>
<dbReference type="PANTHER" id="PTHR43537:SF5">
    <property type="entry name" value="UXU OPERON TRANSCRIPTIONAL REGULATOR"/>
    <property type="match status" value="1"/>
</dbReference>
<dbReference type="InterPro" id="IPR008920">
    <property type="entry name" value="TF_FadR/GntR_C"/>
</dbReference>
<evidence type="ECO:0000313" key="5">
    <source>
        <dbReference type="EMBL" id="OCW59520.1"/>
    </source>
</evidence>
<dbReference type="STRING" id="1480615.AWJ14_10930"/>
<keyword evidence="3" id="KW-0804">Transcription</keyword>
<dbReference type="InterPro" id="IPR036390">
    <property type="entry name" value="WH_DNA-bd_sf"/>
</dbReference>
<dbReference type="CDD" id="cd07377">
    <property type="entry name" value="WHTH_GntR"/>
    <property type="match status" value="1"/>
</dbReference>
<evidence type="ECO:0000256" key="3">
    <source>
        <dbReference type="ARBA" id="ARBA00023163"/>
    </source>
</evidence>
<dbReference type="InterPro" id="IPR000524">
    <property type="entry name" value="Tscrpt_reg_HTH_GntR"/>
</dbReference>
<dbReference type="Pfam" id="PF07729">
    <property type="entry name" value="FCD"/>
    <property type="match status" value="1"/>
</dbReference>
<protein>
    <submittedName>
        <fullName evidence="5">GntR family transcriptional regulator</fullName>
    </submittedName>
</protein>
<dbReference type="GO" id="GO:0003700">
    <property type="term" value="F:DNA-binding transcription factor activity"/>
    <property type="evidence" value="ECO:0007669"/>
    <property type="project" value="InterPro"/>
</dbReference>
<dbReference type="SUPFAM" id="SSF48008">
    <property type="entry name" value="GntR ligand-binding domain-like"/>
    <property type="match status" value="1"/>
</dbReference>
<dbReference type="InterPro" id="IPR036388">
    <property type="entry name" value="WH-like_DNA-bd_sf"/>
</dbReference>
<accession>A0A1C1Z1D2</accession>
<dbReference type="PRINTS" id="PR00035">
    <property type="entry name" value="HTHGNTR"/>
</dbReference>
<dbReference type="PANTHER" id="PTHR43537">
    <property type="entry name" value="TRANSCRIPTIONAL REGULATOR, GNTR FAMILY"/>
    <property type="match status" value="1"/>
</dbReference>
<reference evidence="5 6" key="1">
    <citation type="submission" date="2015-12" db="EMBL/GenBank/DDBJ databases">
        <authorList>
            <person name="Shamseldin A."/>
            <person name="Moawad H."/>
            <person name="Abd El-Rahim W.M."/>
            <person name="Sadowsky M.J."/>
        </authorList>
    </citation>
    <scope>NUCLEOTIDE SEQUENCE [LARGE SCALE GENOMIC DNA]</scope>
    <source>
        <strain evidence="5 6">JC234</strain>
    </source>
</reference>
<comment type="caution">
    <text evidence="5">The sequence shown here is derived from an EMBL/GenBank/DDBJ whole genome shotgun (WGS) entry which is preliminary data.</text>
</comment>
<evidence type="ECO:0000256" key="2">
    <source>
        <dbReference type="ARBA" id="ARBA00023125"/>
    </source>
</evidence>
<sequence>MSDDTTPRPALPPLDQFSGSLAQKVYMSFRQAILGLTFRPGEIMQKQEICAELGVSRSPVAEAVARLAAEGLVNVVPQAGTFVARLSVEEIREGAFLREALELAAVEIVASTITEEQLVLLRRNLRIQEALMQDGDNAGFYQMDAKMHELILSFTSYKRLAGMAETAWVHVNRARQLILPAPGRIQATLEEHKAIVAALEARDPEAARAATRHHLRQLITFLEPLAEQHPDLFDTRI</sequence>
<evidence type="ECO:0000256" key="1">
    <source>
        <dbReference type="ARBA" id="ARBA00023015"/>
    </source>
</evidence>
<evidence type="ECO:0000259" key="4">
    <source>
        <dbReference type="PROSITE" id="PS50949"/>
    </source>
</evidence>
<gene>
    <name evidence="5" type="ORF">AWJ14_10930</name>
</gene>
<dbReference type="EMBL" id="LQZT01000001">
    <property type="protein sequence ID" value="OCW59520.1"/>
    <property type="molecule type" value="Genomic_DNA"/>
</dbReference>
<dbReference type="Proteomes" id="UP000094795">
    <property type="component" value="Unassembled WGS sequence"/>
</dbReference>
<dbReference type="SMART" id="SM00345">
    <property type="entry name" value="HTH_GNTR"/>
    <property type="match status" value="1"/>
</dbReference>
<dbReference type="SMART" id="SM00895">
    <property type="entry name" value="FCD"/>
    <property type="match status" value="1"/>
</dbReference>
<keyword evidence="6" id="KW-1185">Reference proteome</keyword>
<dbReference type="InterPro" id="IPR011711">
    <property type="entry name" value="GntR_C"/>
</dbReference>
<dbReference type="PROSITE" id="PS50949">
    <property type="entry name" value="HTH_GNTR"/>
    <property type="match status" value="1"/>
</dbReference>
<evidence type="ECO:0000313" key="6">
    <source>
        <dbReference type="Proteomes" id="UP000094795"/>
    </source>
</evidence>
<dbReference type="Pfam" id="PF00392">
    <property type="entry name" value="GntR"/>
    <property type="match status" value="1"/>
</dbReference>
<keyword evidence="1" id="KW-0805">Transcription regulation</keyword>
<proteinExistence type="predicted"/>